<sequence length="371" mass="41505">MSCDYPGTALNDHPNDYRLQTCGECKDDCTRCKCYKNNLSCTAFCKCQQDVCCNRTFYNSSTQQVKIKSNKFGLTPSSIPNNSSDVTPTQSQSIYINDTESSEDERIFQSPYAYSTPKINGIKTNLTSSNFRRNFQRKIMSFVVKAVGILQQSTTVALLWNGTSVRNMATLKDAAKYAKAERELRAVRSYGLSAKAFYDNLEVEKAEGPEKHLFIAATSDRGLCGAANSSIVKNIRTQLTGGKQNLEGKKKIVAIIDKSRTSAITYTTTCQKILSDDTISRSKIIQVYDLIDDDVLCSFQEFNLAFVLYYAMKENAISEQSSRMTAMDNTTKNARELINKLTTYYNRTRQAVITTELIEIISGAAALEQKN</sequence>
<evidence type="ECO:0000256" key="6">
    <source>
        <dbReference type="ARBA" id="ARBA00023136"/>
    </source>
</evidence>
<dbReference type="Gene3D" id="1.10.287.80">
    <property type="entry name" value="ATP synthase, gamma subunit, helix hairpin domain"/>
    <property type="match status" value="1"/>
</dbReference>
<reference evidence="10" key="1">
    <citation type="submission" date="2021-02" db="EMBL/GenBank/DDBJ databases">
        <authorList>
            <person name="Nowell W R."/>
        </authorList>
    </citation>
    <scope>NUCLEOTIDE SEQUENCE</scope>
</reference>
<keyword evidence="5" id="KW-0406">Ion transport</keyword>
<dbReference type="Gene3D" id="3.40.1380.10">
    <property type="match status" value="1"/>
</dbReference>
<dbReference type="SUPFAM" id="SSF52943">
    <property type="entry name" value="ATP synthase (F1-ATPase), gamma subunit"/>
    <property type="match status" value="1"/>
</dbReference>
<name>A0A814UAC5_9BILA</name>
<evidence type="ECO:0000256" key="1">
    <source>
        <dbReference type="ARBA" id="ARBA00004170"/>
    </source>
</evidence>
<dbReference type="PANTHER" id="PTHR11693:SF22">
    <property type="entry name" value="ATP SYNTHASE SUBUNIT GAMMA, MITOCHONDRIAL"/>
    <property type="match status" value="1"/>
</dbReference>
<proteinExistence type="inferred from homology"/>
<dbReference type="CDD" id="cd12151">
    <property type="entry name" value="F1-ATPase_gamma"/>
    <property type="match status" value="1"/>
</dbReference>
<evidence type="ECO:0000313" key="11">
    <source>
        <dbReference type="Proteomes" id="UP000663889"/>
    </source>
</evidence>
<evidence type="ECO:0000313" key="10">
    <source>
        <dbReference type="EMBL" id="CAF1171300.1"/>
    </source>
</evidence>
<comment type="similarity">
    <text evidence="2">Belongs to the ATPase gamma chain family.</text>
</comment>
<keyword evidence="6" id="KW-0472">Membrane</keyword>
<dbReference type="PANTHER" id="PTHR11693">
    <property type="entry name" value="ATP SYNTHASE GAMMA CHAIN"/>
    <property type="match status" value="1"/>
</dbReference>
<accession>A0A814UAC5</accession>
<dbReference type="GO" id="GO:0045259">
    <property type="term" value="C:proton-transporting ATP synthase complex"/>
    <property type="evidence" value="ECO:0007669"/>
    <property type="project" value="UniProtKB-KW"/>
</dbReference>
<organism evidence="10 11">
    <name type="scientific">Rotaria sordida</name>
    <dbReference type="NCBI Taxonomy" id="392033"/>
    <lineage>
        <taxon>Eukaryota</taxon>
        <taxon>Metazoa</taxon>
        <taxon>Spiralia</taxon>
        <taxon>Gnathifera</taxon>
        <taxon>Rotifera</taxon>
        <taxon>Eurotatoria</taxon>
        <taxon>Bdelloidea</taxon>
        <taxon>Philodinida</taxon>
        <taxon>Philodinidae</taxon>
        <taxon>Rotaria</taxon>
    </lineage>
</organism>
<dbReference type="InterPro" id="IPR000131">
    <property type="entry name" value="ATP_synth_F1_gsu"/>
</dbReference>
<dbReference type="Proteomes" id="UP000663889">
    <property type="component" value="Unassembled WGS sequence"/>
</dbReference>
<dbReference type="InterPro" id="IPR035968">
    <property type="entry name" value="ATP_synth_F1_ATPase_gsu"/>
</dbReference>
<gene>
    <name evidence="10" type="ORF">SEV965_LOCUS19529</name>
</gene>
<evidence type="ECO:0000256" key="5">
    <source>
        <dbReference type="ARBA" id="ARBA00023065"/>
    </source>
</evidence>
<keyword evidence="3" id="KW-0813">Transport</keyword>
<dbReference type="Pfam" id="PF00231">
    <property type="entry name" value="ATP-synt"/>
    <property type="match status" value="1"/>
</dbReference>
<comment type="caution">
    <text evidence="10">The sequence shown here is derived from an EMBL/GenBank/DDBJ whole genome shotgun (WGS) entry which is preliminary data.</text>
</comment>
<keyword evidence="7" id="KW-0139">CF(1)</keyword>
<dbReference type="InterPro" id="IPR023632">
    <property type="entry name" value="ATP_synth_F1_gsu_CS"/>
</dbReference>
<dbReference type="GO" id="GO:0046933">
    <property type="term" value="F:proton-transporting ATP synthase activity, rotational mechanism"/>
    <property type="evidence" value="ECO:0007669"/>
    <property type="project" value="InterPro"/>
</dbReference>
<comment type="subcellular location">
    <subcellularLocation>
        <location evidence="1">Membrane</location>
        <topology evidence="1">Peripheral membrane protein</topology>
    </subcellularLocation>
</comment>
<dbReference type="AlphaFoldDB" id="A0A814UAC5"/>
<protein>
    <recommendedName>
        <fullName evidence="9">F-ATPase gamma subunit</fullName>
    </recommendedName>
</protein>
<dbReference type="EMBL" id="CAJNOU010001222">
    <property type="protein sequence ID" value="CAF1171300.1"/>
    <property type="molecule type" value="Genomic_DNA"/>
</dbReference>
<dbReference type="PROSITE" id="PS00153">
    <property type="entry name" value="ATPASE_GAMMA"/>
    <property type="match status" value="1"/>
</dbReference>
<evidence type="ECO:0000256" key="2">
    <source>
        <dbReference type="ARBA" id="ARBA00007681"/>
    </source>
</evidence>
<evidence type="ECO:0000256" key="9">
    <source>
        <dbReference type="ARBA" id="ARBA00031066"/>
    </source>
</evidence>
<evidence type="ECO:0000256" key="7">
    <source>
        <dbReference type="ARBA" id="ARBA00023196"/>
    </source>
</evidence>
<keyword evidence="8" id="KW-0066">ATP synthesis</keyword>
<keyword evidence="4" id="KW-0375">Hydrogen ion transport</keyword>
<evidence type="ECO:0000256" key="8">
    <source>
        <dbReference type="ARBA" id="ARBA00023310"/>
    </source>
</evidence>
<evidence type="ECO:0000256" key="4">
    <source>
        <dbReference type="ARBA" id="ARBA00022781"/>
    </source>
</evidence>
<evidence type="ECO:0000256" key="3">
    <source>
        <dbReference type="ARBA" id="ARBA00022448"/>
    </source>
</evidence>